<dbReference type="GO" id="GO:0003676">
    <property type="term" value="F:nucleic acid binding"/>
    <property type="evidence" value="ECO:0007669"/>
    <property type="project" value="InterPro"/>
</dbReference>
<protein>
    <recommendedName>
        <fullName evidence="1">PD(D/E)XK endonuclease domain-containing protein</fullName>
    </recommendedName>
</protein>
<accession>J3JFR2</accession>
<dbReference type="OrthoDB" id="350649at2157"/>
<gene>
    <name evidence="2" type="ORF">HSB1_16040</name>
</gene>
<dbReference type="InterPro" id="IPR011856">
    <property type="entry name" value="tRNA_endonuc-like_dom_sf"/>
</dbReference>
<dbReference type="eggNOG" id="arCOG10716">
    <property type="taxonomic scope" value="Archaea"/>
</dbReference>
<name>J3JFR2_9EURY</name>
<comment type="caution">
    <text evidence="2">The sequence shown here is derived from an EMBL/GenBank/DDBJ whole genome shotgun (WGS) entry which is preliminary data.</text>
</comment>
<reference evidence="2 3" key="1">
    <citation type="journal article" date="2012" name="J. Bacteriol.">
        <title>Draft Genome Sequence of the Extremely Halophilic Archaeon Halogranum salarium B-1T.</title>
        <authorList>
            <person name="Kim K.K."/>
            <person name="Lee K.C."/>
            <person name="Lee J.S."/>
        </authorList>
    </citation>
    <scope>NUCLEOTIDE SEQUENCE [LARGE SCALE GENOMIC DNA]</scope>
    <source>
        <strain evidence="2 3">B-1</strain>
    </source>
</reference>
<dbReference type="EMBL" id="ALJD01000004">
    <property type="protein sequence ID" value="EJN59446.1"/>
    <property type="molecule type" value="Genomic_DNA"/>
</dbReference>
<evidence type="ECO:0000313" key="2">
    <source>
        <dbReference type="EMBL" id="EJN59446.1"/>
    </source>
</evidence>
<organism evidence="2 3">
    <name type="scientific">Halogranum salarium B-1</name>
    <dbReference type="NCBI Taxonomy" id="1210908"/>
    <lineage>
        <taxon>Archaea</taxon>
        <taxon>Methanobacteriati</taxon>
        <taxon>Methanobacteriota</taxon>
        <taxon>Stenosarchaea group</taxon>
        <taxon>Halobacteria</taxon>
        <taxon>Halobacteriales</taxon>
        <taxon>Haloferacaceae</taxon>
    </lineage>
</organism>
<evidence type="ECO:0000313" key="3">
    <source>
        <dbReference type="Proteomes" id="UP000007813"/>
    </source>
</evidence>
<dbReference type="AlphaFoldDB" id="J3JFR2"/>
<evidence type="ECO:0000259" key="1">
    <source>
        <dbReference type="Pfam" id="PF11645"/>
    </source>
</evidence>
<dbReference type="Gene3D" id="3.40.1350.10">
    <property type="match status" value="1"/>
</dbReference>
<sequence length="141" mass="15703">MNTKQRGDETEATALAELVSRGLSVSIPFGDNDSYDLVVDIDGGLFRLQCKTGWIEESCIRFKTASKTTRDGDVSYVGYDDRIEAFVVVCPDAESLYWVPVEEAGKRSTYLRIEEAEIDHPSINPATEYTLSTKIAELRQG</sequence>
<dbReference type="Pfam" id="PF11645">
    <property type="entry name" value="PDDEXK_5"/>
    <property type="match status" value="1"/>
</dbReference>
<feature type="domain" description="PD(D/E)XK endonuclease" evidence="1">
    <location>
        <begin position="1"/>
        <end position="131"/>
    </location>
</feature>
<proteinExistence type="predicted"/>
<dbReference type="InterPro" id="IPR021671">
    <property type="entry name" value="PD(D/E)XK_Endonuc"/>
</dbReference>
<dbReference type="RefSeq" id="WP_009366682.1">
    <property type="nucleotide sequence ID" value="NZ_ALJD01000004.1"/>
</dbReference>
<dbReference type="Proteomes" id="UP000007813">
    <property type="component" value="Unassembled WGS sequence"/>
</dbReference>